<protein>
    <submittedName>
        <fullName evidence="1">NusG domain II-containing protein</fullName>
    </submittedName>
</protein>
<dbReference type="EMBL" id="JAESWC010000002">
    <property type="protein sequence ID" value="MBL4935238.1"/>
    <property type="molecule type" value="Genomic_DNA"/>
</dbReference>
<evidence type="ECO:0000313" key="2">
    <source>
        <dbReference type="Proteomes" id="UP000632377"/>
    </source>
</evidence>
<reference evidence="1 2" key="1">
    <citation type="submission" date="2021-01" db="EMBL/GenBank/DDBJ databases">
        <title>Genome public.</title>
        <authorList>
            <person name="Liu C."/>
            <person name="Sun Q."/>
        </authorList>
    </citation>
    <scope>NUCLEOTIDE SEQUENCE [LARGE SCALE GENOMIC DNA]</scope>
    <source>
        <strain evidence="1 2">YIM B02515</strain>
    </source>
</reference>
<evidence type="ECO:0000313" key="1">
    <source>
        <dbReference type="EMBL" id="MBL4935238.1"/>
    </source>
</evidence>
<dbReference type="CDD" id="cd09911">
    <property type="entry name" value="Lin0431_like"/>
    <property type="match status" value="1"/>
</dbReference>
<keyword evidence="2" id="KW-1185">Reference proteome</keyword>
<organism evidence="1 2">
    <name type="scientific">Clostridium rhizosphaerae</name>
    <dbReference type="NCBI Taxonomy" id="2803861"/>
    <lineage>
        <taxon>Bacteria</taxon>
        <taxon>Bacillati</taxon>
        <taxon>Bacillota</taxon>
        <taxon>Clostridia</taxon>
        <taxon>Eubacteriales</taxon>
        <taxon>Clostridiaceae</taxon>
        <taxon>Clostridium</taxon>
    </lineage>
</organism>
<dbReference type="Gene3D" id="2.60.320.10">
    <property type="entry name" value="N-utilization substance G protein NusG, insert domain"/>
    <property type="match status" value="1"/>
</dbReference>
<comment type="caution">
    <text evidence="1">The sequence shown here is derived from an EMBL/GenBank/DDBJ whole genome shotgun (WGS) entry which is preliminary data.</text>
</comment>
<dbReference type="InterPro" id="IPR038690">
    <property type="entry name" value="NusG_2_sf"/>
</dbReference>
<dbReference type="Pfam" id="PF07009">
    <property type="entry name" value="NusG_II"/>
    <property type="match status" value="1"/>
</dbReference>
<dbReference type="RefSeq" id="WP_202747842.1">
    <property type="nucleotide sequence ID" value="NZ_JAESWC010000002.1"/>
</dbReference>
<name>A0ABS1T7B1_9CLOT</name>
<accession>A0ABS1T7B1</accession>
<gene>
    <name evidence="1" type="ORF">JK636_05650</name>
</gene>
<dbReference type="Proteomes" id="UP000632377">
    <property type="component" value="Unassembled WGS sequence"/>
</dbReference>
<sequence length="126" mass="13875">MKLKPLDIVVIVVLLVIALGSSTAAFINSHRNFNNKYVEIEVKGKLFKKLPLDNSSNERITIDTDLGKNVIEISNGKVRISDADCRDQICIKDGSINKPGDILVCLPHKVVVQIKGENSDTDVLSF</sequence>
<proteinExistence type="predicted"/>